<feature type="region of interest" description="Disordered" evidence="1">
    <location>
        <begin position="1"/>
        <end position="83"/>
    </location>
</feature>
<protein>
    <submittedName>
        <fullName evidence="2">Uncharacterized protein</fullName>
    </submittedName>
</protein>
<dbReference type="EMBL" id="CALTRL010004400">
    <property type="protein sequence ID" value="CAH7683026.1"/>
    <property type="molecule type" value="Genomic_DNA"/>
</dbReference>
<accession>A0AAV0BA71</accession>
<reference evidence="2" key="1">
    <citation type="submission" date="2022-06" db="EMBL/GenBank/DDBJ databases">
        <authorList>
            <consortium name="SYNGENTA / RWTH Aachen University"/>
        </authorList>
    </citation>
    <scope>NUCLEOTIDE SEQUENCE</scope>
</reference>
<organism evidence="2 3">
    <name type="scientific">Phakopsora pachyrhizi</name>
    <name type="common">Asian soybean rust disease fungus</name>
    <dbReference type="NCBI Taxonomy" id="170000"/>
    <lineage>
        <taxon>Eukaryota</taxon>
        <taxon>Fungi</taxon>
        <taxon>Dikarya</taxon>
        <taxon>Basidiomycota</taxon>
        <taxon>Pucciniomycotina</taxon>
        <taxon>Pucciniomycetes</taxon>
        <taxon>Pucciniales</taxon>
        <taxon>Phakopsoraceae</taxon>
        <taxon>Phakopsora</taxon>
    </lineage>
</organism>
<proteinExistence type="predicted"/>
<feature type="compositionally biased region" description="Basic and acidic residues" evidence="1">
    <location>
        <begin position="74"/>
        <end position="83"/>
    </location>
</feature>
<keyword evidence="3" id="KW-1185">Reference proteome</keyword>
<dbReference type="Proteomes" id="UP001153365">
    <property type="component" value="Unassembled WGS sequence"/>
</dbReference>
<evidence type="ECO:0000313" key="3">
    <source>
        <dbReference type="Proteomes" id="UP001153365"/>
    </source>
</evidence>
<dbReference type="AlphaFoldDB" id="A0AAV0BA71"/>
<name>A0AAV0BA71_PHAPC</name>
<comment type="caution">
    <text evidence="2">The sequence shown here is derived from an EMBL/GenBank/DDBJ whole genome shotgun (WGS) entry which is preliminary data.</text>
</comment>
<evidence type="ECO:0000313" key="2">
    <source>
        <dbReference type="EMBL" id="CAH7683026.1"/>
    </source>
</evidence>
<gene>
    <name evidence="2" type="ORF">PPACK8108_LOCUS16259</name>
</gene>
<sequence>MLGKGWSGERAVSSRPGHREGKLTALVPDEVVNRKGVEEDREEVSGDGAQCAPANPGGTGLHPREGTNSTDYLLQRKADRERC</sequence>
<evidence type="ECO:0000256" key="1">
    <source>
        <dbReference type="SAM" id="MobiDB-lite"/>
    </source>
</evidence>